<gene>
    <name evidence="2" type="ORF">PCOR1329_LOCUS19329</name>
</gene>
<comment type="caution">
    <text evidence="2">The sequence shown here is derived from an EMBL/GenBank/DDBJ whole genome shotgun (WGS) entry which is preliminary data.</text>
</comment>
<reference evidence="2" key="1">
    <citation type="submission" date="2023-10" db="EMBL/GenBank/DDBJ databases">
        <authorList>
            <person name="Chen Y."/>
            <person name="Shah S."/>
            <person name="Dougan E. K."/>
            <person name="Thang M."/>
            <person name="Chan C."/>
        </authorList>
    </citation>
    <scope>NUCLEOTIDE SEQUENCE [LARGE SCALE GENOMIC DNA]</scope>
</reference>
<evidence type="ECO:0000313" key="3">
    <source>
        <dbReference type="Proteomes" id="UP001189429"/>
    </source>
</evidence>
<feature type="region of interest" description="Disordered" evidence="1">
    <location>
        <begin position="199"/>
        <end position="228"/>
    </location>
</feature>
<keyword evidence="3" id="KW-1185">Reference proteome</keyword>
<feature type="non-terminal residue" evidence="2">
    <location>
        <position position="1"/>
    </location>
</feature>
<evidence type="ECO:0000313" key="2">
    <source>
        <dbReference type="EMBL" id="CAK0816319.1"/>
    </source>
</evidence>
<name>A0ABN9RCG8_9DINO</name>
<proteinExistence type="predicted"/>
<organism evidence="2 3">
    <name type="scientific">Prorocentrum cordatum</name>
    <dbReference type="NCBI Taxonomy" id="2364126"/>
    <lineage>
        <taxon>Eukaryota</taxon>
        <taxon>Sar</taxon>
        <taxon>Alveolata</taxon>
        <taxon>Dinophyceae</taxon>
        <taxon>Prorocentrales</taxon>
        <taxon>Prorocentraceae</taxon>
        <taxon>Prorocentrum</taxon>
    </lineage>
</organism>
<sequence length="228" mass="24979">DTWGDDWARAVREAVSRARARATFHGTGPAAGGGSATTKRCIVFEGQLLSKIGGFRPLPSTRRSPTHRWMDKSLANGHPLLDPRADLGGARQPPVVLPPMWVAESGWRVAVGESTDADGWAYGKSFKSYAGGGHDFEAYGRQFQKAARPLVHRVRVRRWERDYRLDLTASIAHREFVDETWLQHSRASPKRAWLPCCAGRGAAPSSPREEPLAAVGGQDDSPRAVQSS</sequence>
<dbReference type="Proteomes" id="UP001189429">
    <property type="component" value="Unassembled WGS sequence"/>
</dbReference>
<accession>A0ABN9RCG8</accession>
<evidence type="ECO:0000256" key="1">
    <source>
        <dbReference type="SAM" id="MobiDB-lite"/>
    </source>
</evidence>
<protein>
    <submittedName>
        <fullName evidence="2">Uncharacterized protein</fullName>
    </submittedName>
</protein>
<dbReference type="EMBL" id="CAUYUJ010006161">
    <property type="protein sequence ID" value="CAK0816319.1"/>
    <property type="molecule type" value="Genomic_DNA"/>
</dbReference>